<feature type="transmembrane region" description="Helical" evidence="3">
    <location>
        <begin position="439"/>
        <end position="456"/>
    </location>
</feature>
<dbReference type="Pfam" id="PF14559">
    <property type="entry name" value="TPR_19"/>
    <property type="match status" value="1"/>
</dbReference>
<dbReference type="SUPFAM" id="SSF48452">
    <property type="entry name" value="TPR-like"/>
    <property type="match status" value="1"/>
</dbReference>
<feature type="transmembrane region" description="Helical" evidence="3">
    <location>
        <begin position="258"/>
        <end position="276"/>
    </location>
</feature>
<keyword evidence="3" id="KW-0812">Transmembrane</keyword>
<feature type="transmembrane region" description="Helical" evidence="3">
    <location>
        <begin position="132"/>
        <end position="150"/>
    </location>
</feature>
<feature type="repeat" description="TPR" evidence="1">
    <location>
        <begin position="664"/>
        <end position="697"/>
    </location>
</feature>
<evidence type="ECO:0000313" key="4">
    <source>
        <dbReference type="EMBL" id="HBI35851.1"/>
    </source>
</evidence>
<dbReference type="EMBL" id="DNVO01000039">
    <property type="protein sequence ID" value="HBI35851.1"/>
    <property type="molecule type" value="Genomic_DNA"/>
</dbReference>
<dbReference type="AlphaFoldDB" id="A0A354G4B3"/>
<dbReference type="Proteomes" id="UP000261706">
    <property type="component" value="Unassembled WGS sequence"/>
</dbReference>
<keyword evidence="3" id="KW-0472">Membrane</keyword>
<keyword evidence="3" id="KW-1133">Transmembrane helix</keyword>
<dbReference type="PANTHER" id="PTHR37422:SF13">
    <property type="entry name" value="LIPOPOLYSACCHARIDE BIOSYNTHESIS PROTEIN PA4999-RELATED"/>
    <property type="match status" value="1"/>
</dbReference>
<feature type="compositionally biased region" description="Polar residues" evidence="2">
    <location>
        <begin position="756"/>
        <end position="774"/>
    </location>
</feature>
<keyword evidence="1" id="KW-0802">TPR repeat</keyword>
<sequence>MLEPVKDSNLDSTHHSITTRLLTGLCQNSATTTNNPLFPLTRKPLDRPIFFVHTLFMKQNNNLTFIIEGVSKAIPLYILPFLVPIFFLPITTEFFELNKLTLIILGTILLAILWAVRLMLGQKIELAKSIIDFPLIIFTGVYALATVFSLNKSVSIFGSQGRWLGLFSLVVFVIYYYIATPLYRNPRAIKGAIYAFLIGTGIATFVSVLSYFNIFISSTAYMKLQNFSFYGGTTQTALFAALSIVMALVLIAYEKNMLIKIALVGATILSILYVALTSSLAAWALLVVGIVGMVFYVDLSKVFKEGVYYLAILGTTAAMAIIFLVPATRNVLVDPNFPRELSLPVRESWVVASSTIQNFPLLATGPSTFQTNFTRFRPMSLNATEFWNVRFDIPFNEIFNIIATIGILGLLATIFLGSRMMRLANQTKFTDSQEGLTEVLSLSLVALMSSFLFTYATVTSTFMLFTLLALLVAAYTYIDERSKIAQVSSVGAKDIQAVASLGDSSAINKEYSKFIFGAVIIIAVIYGGYLWGKNYMGEFYMRRAVIALLNNDGAKVYENQRLAITANPTRDSYYNSFAQTDLALANNLAGKENLTDAEKQTIQSLISEAITTTRVTTEAINPLSAANWETRALIYRSILNVAENASEWAVSAYSTAIQLDPTNPRLRLDLGGMFYAQKDYLSAANQFRQAFSLKPDYANAYYNFAQAMIQLNDLQSAKQAFEVTKTLVDVDSEDAKLLDKEIAAVDERIKAAGTTGQVKPTVEQITASQNQGPAQQEPLVKAGTEQEINAQNLDLGTLPKQGQ</sequence>
<evidence type="ECO:0000256" key="1">
    <source>
        <dbReference type="PROSITE-ProRule" id="PRU00339"/>
    </source>
</evidence>
<feature type="region of interest" description="Disordered" evidence="2">
    <location>
        <begin position="756"/>
        <end position="803"/>
    </location>
</feature>
<name>A0A354G4B3_UNCKA</name>
<feature type="transmembrane region" description="Helical" evidence="3">
    <location>
        <begin position="306"/>
        <end position="327"/>
    </location>
</feature>
<feature type="transmembrane region" description="Helical" evidence="3">
    <location>
        <begin position="514"/>
        <end position="532"/>
    </location>
</feature>
<dbReference type="InterPro" id="IPR051533">
    <property type="entry name" value="WaaL-like"/>
</dbReference>
<dbReference type="InterPro" id="IPR011990">
    <property type="entry name" value="TPR-like_helical_dom_sf"/>
</dbReference>
<feature type="transmembrane region" description="Helical" evidence="3">
    <location>
        <begin position="282"/>
        <end position="299"/>
    </location>
</feature>
<dbReference type="PROSITE" id="PS50005">
    <property type="entry name" value="TPR"/>
    <property type="match status" value="1"/>
</dbReference>
<dbReference type="Gene3D" id="1.25.40.10">
    <property type="entry name" value="Tetratricopeptide repeat domain"/>
    <property type="match status" value="1"/>
</dbReference>
<reference evidence="4 5" key="1">
    <citation type="journal article" date="2018" name="Nat. Biotechnol.">
        <title>A standardized bacterial taxonomy based on genome phylogeny substantially revises the tree of life.</title>
        <authorList>
            <person name="Parks D.H."/>
            <person name="Chuvochina M."/>
            <person name="Waite D.W."/>
            <person name="Rinke C."/>
            <person name="Skarshewski A."/>
            <person name="Chaumeil P.A."/>
            <person name="Hugenholtz P."/>
        </authorList>
    </citation>
    <scope>NUCLEOTIDE SEQUENCE [LARGE SCALE GENOMIC DNA]</scope>
    <source>
        <strain evidence="4">UBA12146</strain>
    </source>
</reference>
<comment type="caution">
    <text evidence="4">The sequence shown here is derived from an EMBL/GenBank/DDBJ whole genome shotgun (WGS) entry which is preliminary data.</text>
</comment>
<organism evidence="4 5">
    <name type="scientific">candidate division WWE3 bacterium</name>
    <dbReference type="NCBI Taxonomy" id="2053526"/>
    <lineage>
        <taxon>Bacteria</taxon>
        <taxon>Katanobacteria</taxon>
    </lineage>
</organism>
<proteinExistence type="predicted"/>
<feature type="compositionally biased region" description="Polar residues" evidence="2">
    <location>
        <begin position="786"/>
        <end position="803"/>
    </location>
</feature>
<feature type="transmembrane region" description="Helical" evidence="3">
    <location>
        <begin position="236"/>
        <end position="253"/>
    </location>
</feature>
<feature type="transmembrane region" description="Helical" evidence="3">
    <location>
        <begin position="191"/>
        <end position="216"/>
    </location>
</feature>
<evidence type="ECO:0000256" key="3">
    <source>
        <dbReference type="SAM" id="Phobius"/>
    </source>
</evidence>
<feature type="transmembrane region" description="Helical" evidence="3">
    <location>
        <begin position="65"/>
        <end position="88"/>
    </location>
</feature>
<feature type="transmembrane region" description="Helical" evidence="3">
    <location>
        <begin position="162"/>
        <end position="179"/>
    </location>
</feature>
<accession>A0A354G4B3</accession>
<dbReference type="PANTHER" id="PTHR37422">
    <property type="entry name" value="TEICHURONIC ACID BIOSYNTHESIS PROTEIN TUAE"/>
    <property type="match status" value="1"/>
</dbReference>
<evidence type="ECO:0000313" key="5">
    <source>
        <dbReference type="Proteomes" id="UP000261706"/>
    </source>
</evidence>
<feature type="transmembrane region" description="Helical" evidence="3">
    <location>
        <begin position="462"/>
        <end position="478"/>
    </location>
</feature>
<feature type="transmembrane region" description="Helical" evidence="3">
    <location>
        <begin position="398"/>
        <end position="418"/>
    </location>
</feature>
<protein>
    <submittedName>
        <fullName evidence="4">Uncharacterized protein</fullName>
    </submittedName>
</protein>
<gene>
    <name evidence="4" type="ORF">DDY47_02900</name>
</gene>
<evidence type="ECO:0000256" key="2">
    <source>
        <dbReference type="SAM" id="MobiDB-lite"/>
    </source>
</evidence>
<dbReference type="InterPro" id="IPR019734">
    <property type="entry name" value="TPR_rpt"/>
</dbReference>
<feature type="transmembrane region" description="Helical" evidence="3">
    <location>
        <begin position="100"/>
        <end position="120"/>
    </location>
</feature>